<name>A0ABR7CLS1_9BACT</name>
<dbReference type="InterPro" id="IPR036514">
    <property type="entry name" value="SGNH_hydro_sf"/>
</dbReference>
<dbReference type="RefSeq" id="WP_118657166.1">
    <property type="nucleotide sequence ID" value="NZ_JACOOK010000003.1"/>
</dbReference>
<evidence type="ECO:0000256" key="2">
    <source>
        <dbReference type="SAM" id="SignalP"/>
    </source>
</evidence>
<keyword evidence="5" id="KW-1185">Reference proteome</keyword>
<protein>
    <recommendedName>
        <fullName evidence="3">Sialate O-acetylesterase domain-containing protein</fullName>
    </recommendedName>
</protein>
<evidence type="ECO:0000313" key="4">
    <source>
        <dbReference type="EMBL" id="MBC5616608.1"/>
    </source>
</evidence>
<feature type="domain" description="Sialate O-acetylesterase" evidence="3">
    <location>
        <begin position="451"/>
        <end position="559"/>
    </location>
</feature>
<feature type="signal peptide" evidence="2">
    <location>
        <begin position="1"/>
        <end position="21"/>
    </location>
</feature>
<dbReference type="Pfam" id="PF03629">
    <property type="entry name" value="SASA"/>
    <property type="match status" value="1"/>
</dbReference>
<feature type="chain" id="PRO_5046618783" description="Sialate O-acetylesterase domain-containing protein" evidence="2">
    <location>
        <begin position="22"/>
        <end position="681"/>
    </location>
</feature>
<accession>A0ABR7CLS1</accession>
<evidence type="ECO:0000256" key="1">
    <source>
        <dbReference type="ARBA" id="ARBA00022801"/>
    </source>
</evidence>
<dbReference type="InterPro" id="IPR039329">
    <property type="entry name" value="SIAE"/>
</dbReference>
<dbReference type="InterPro" id="IPR005181">
    <property type="entry name" value="SASA"/>
</dbReference>
<sequence>MKNTCYGFVLAAVLALCSAAAYGEAPRWETLSGKWQTGASGIVPEAGEQPCLLVDRSGLWDCEWFNLSVNFRLSDVCAGAGFGVALHIENKDDYHLLRITPAAGYTALQTLRWQYGNFRMWQEAHFPVLQPEREYNLSIVRAPVVDREDWRPWKIVVTDNADGTVLLKIGIENHMPAFGLGVTGLYAACDAVTFTDYSLDRPVPENLAGNLRLPMVFSDGMVLQRGRRVPVWGRAAAGASVRLTFAGKSYKTRADSAGDWKILLRPLAADTGLVMRVVSGKDTATLRDVAVGEVWFASGQSNMEMKVWESNVPMVSDPDIRLFVPFQWSSQEPVFTAGGRWQKADSEGVPRWSAVSYAFAQELKERLGVPVGVIGAYFGGTAIESWMPRSELVEDPVTKPIHDRFVQSIHQLENGLPVEERFPWCWDVAGQRHTPGDLFNGMVAPLIPYGISGILWYQGESSASKARQYGHLFPMLVDSWRERWGDPDLKFYFVQLAGYDGRESGSEIESAWPHLRDVQRRLLDRRENTGMVVAFHLGDSLNIHPPYKKEVGARLANLALHDVYGFKDIVRSSPLLDGVEYRDGAAVLTFRETADGLSSGDGKPLSGFSVAGEDRRFHPATATVNPDGVGVTVRSEAVPSPVAVRYGWANFTREANLVNSAGLPAAPFRTDEWPLPTDDDL</sequence>
<gene>
    <name evidence="4" type="ORF">H8S08_06190</name>
</gene>
<reference evidence="4 5" key="1">
    <citation type="submission" date="2020-08" db="EMBL/GenBank/DDBJ databases">
        <title>Genome public.</title>
        <authorList>
            <person name="Liu C."/>
            <person name="Sun Q."/>
        </authorList>
    </citation>
    <scope>NUCLEOTIDE SEQUENCE [LARGE SCALE GENOMIC DNA]</scope>
    <source>
        <strain evidence="4 5">New-7</strain>
    </source>
</reference>
<evidence type="ECO:0000313" key="5">
    <source>
        <dbReference type="Proteomes" id="UP000636891"/>
    </source>
</evidence>
<dbReference type="PANTHER" id="PTHR22901:SF0">
    <property type="entry name" value="SIALATE O-ACETYLESTERASE"/>
    <property type="match status" value="1"/>
</dbReference>
<proteinExistence type="predicted"/>
<organism evidence="4 5">
    <name type="scientific">Alistipes hominis</name>
    <dbReference type="NCBI Taxonomy" id="2763015"/>
    <lineage>
        <taxon>Bacteria</taxon>
        <taxon>Pseudomonadati</taxon>
        <taxon>Bacteroidota</taxon>
        <taxon>Bacteroidia</taxon>
        <taxon>Bacteroidales</taxon>
        <taxon>Rikenellaceae</taxon>
        <taxon>Alistipes</taxon>
    </lineage>
</organism>
<keyword evidence="1" id="KW-0378">Hydrolase</keyword>
<dbReference type="SUPFAM" id="SSF52266">
    <property type="entry name" value="SGNH hydrolase"/>
    <property type="match status" value="1"/>
</dbReference>
<evidence type="ECO:0000259" key="3">
    <source>
        <dbReference type="Pfam" id="PF03629"/>
    </source>
</evidence>
<comment type="caution">
    <text evidence="4">The sequence shown here is derived from an EMBL/GenBank/DDBJ whole genome shotgun (WGS) entry which is preliminary data.</text>
</comment>
<dbReference type="PANTHER" id="PTHR22901">
    <property type="entry name" value="SIALATE O-ACETYLESTERASE"/>
    <property type="match status" value="1"/>
</dbReference>
<dbReference type="EMBL" id="JACOOK010000003">
    <property type="protein sequence ID" value="MBC5616608.1"/>
    <property type="molecule type" value="Genomic_DNA"/>
</dbReference>
<keyword evidence="2" id="KW-0732">Signal</keyword>
<dbReference type="Proteomes" id="UP000636891">
    <property type="component" value="Unassembled WGS sequence"/>
</dbReference>
<dbReference type="Gene3D" id="3.40.50.1110">
    <property type="entry name" value="SGNH hydrolase"/>
    <property type="match status" value="1"/>
</dbReference>